<comment type="caution">
    <text evidence="4">The sequence shown here is derived from an EMBL/GenBank/DDBJ whole genome shotgun (WGS) entry which is preliminary data.</text>
</comment>
<accession>A0A415SE59</accession>
<dbReference type="PIRSF" id="PIRSF033490">
    <property type="entry name" value="MazF"/>
    <property type="match status" value="1"/>
</dbReference>
<dbReference type="GO" id="GO:0003677">
    <property type="term" value="F:DNA binding"/>
    <property type="evidence" value="ECO:0007669"/>
    <property type="project" value="InterPro"/>
</dbReference>
<dbReference type="GO" id="GO:0016787">
    <property type="term" value="F:hydrolase activity"/>
    <property type="evidence" value="ECO:0007669"/>
    <property type="project" value="UniProtKB-KW"/>
</dbReference>
<dbReference type="Pfam" id="PF02452">
    <property type="entry name" value="PemK_toxin"/>
    <property type="match status" value="1"/>
</dbReference>
<dbReference type="EMBL" id="QRQE01000002">
    <property type="protein sequence ID" value="RHM81389.1"/>
    <property type="molecule type" value="Genomic_DNA"/>
</dbReference>
<keyword evidence="3" id="KW-0540">Nuclease</keyword>
<keyword evidence="3" id="KW-0255">Endonuclease</keyword>
<comment type="function">
    <text evidence="3">Toxic component of a type II toxin-antitoxin (TA) system.</text>
</comment>
<sequence>MDKDFKEYHRGEIYYANLNPAYGSEHGGIRPVVILQNNTGNSYSPTLIVAPATKRIGKKPQLPTHVILKKIPGMKYEGTSLFMLEQMRVIDKRRLKGCVGKLTKEQMNLIDKALCISLGITGPAV</sequence>
<comment type="similarity">
    <text evidence="1 3">Belongs to the PemK/MazF family.</text>
</comment>
<dbReference type="RefSeq" id="WP_118444070.1">
    <property type="nucleotide sequence ID" value="NZ_JBCPGC010000017.1"/>
</dbReference>
<evidence type="ECO:0000256" key="2">
    <source>
        <dbReference type="ARBA" id="ARBA00022649"/>
    </source>
</evidence>
<dbReference type="PANTHER" id="PTHR33988">
    <property type="entry name" value="ENDORIBONUCLEASE MAZF-RELATED"/>
    <property type="match status" value="1"/>
</dbReference>
<evidence type="ECO:0000256" key="1">
    <source>
        <dbReference type="ARBA" id="ARBA00007521"/>
    </source>
</evidence>
<evidence type="ECO:0000313" key="5">
    <source>
        <dbReference type="Proteomes" id="UP000285610"/>
    </source>
</evidence>
<dbReference type="GO" id="GO:0006402">
    <property type="term" value="P:mRNA catabolic process"/>
    <property type="evidence" value="ECO:0007669"/>
    <property type="project" value="TreeGrafter"/>
</dbReference>
<dbReference type="InterPro" id="IPR003477">
    <property type="entry name" value="PemK-like"/>
</dbReference>
<dbReference type="Gene3D" id="2.30.30.110">
    <property type="match status" value="1"/>
</dbReference>
<dbReference type="EC" id="3.1.-.-" evidence="3"/>
<proteinExistence type="inferred from homology"/>
<dbReference type="Proteomes" id="UP000285610">
    <property type="component" value="Unassembled WGS sequence"/>
</dbReference>
<dbReference type="SUPFAM" id="SSF50118">
    <property type="entry name" value="Cell growth inhibitor/plasmid maintenance toxic component"/>
    <property type="match status" value="1"/>
</dbReference>
<organism evidence="4 5">
    <name type="scientific">Mediterraneibacter gnavus</name>
    <name type="common">Ruminococcus gnavus</name>
    <dbReference type="NCBI Taxonomy" id="33038"/>
    <lineage>
        <taxon>Bacteria</taxon>
        <taxon>Bacillati</taxon>
        <taxon>Bacillota</taxon>
        <taxon>Clostridia</taxon>
        <taxon>Lachnospirales</taxon>
        <taxon>Lachnospiraceae</taxon>
        <taxon>Mediterraneibacter</taxon>
    </lineage>
</organism>
<dbReference type="InterPro" id="IPR011067">
    <property type="entry name" value="Plasmid_toxin/cell-grow_inhib"/>
</dbReference>
<dbReference type="AlphaFoldDB" id="A0A415SE59"/>
<dbReference type="PANTHER" id="PTHR33988:SF2">
    <property type="entry name" value="ENDORIBONUCLEASE MAZF"/>
    <property type="match status" value="1"/>
</dbReference>
<dbReference type="GO" id="GO:0004521">
    <property type="term" value="F:RNA endonuclease activity"/>
    <property type="evidence" value="ECO:0007669"/>
    <property type="project" value="TreeGrafter"/>
</dbReference>
<evidence type="ECO:0000313" key="4">
    <source>
        <dbReference type="EMBL" id="RHM81389.1"/>
    </source>
</evidence>
<evidence type="ECO:0000256" key="3">
    <source>
        <dbReference type="PIRNR" id="PIRNR033490"/>
    </source>
</evidence>
<gene>
    <name evidence="4" type="ORF">DWZ50_00880</name>
</gene>
<keyword evidence="2" id="KW-1277">Toxin-antitoxin system</keyword>
<dbReference type="GO" id="GO:0016075">
    <property type="term" value="P:rRNA catabolic process"/>
    <property type="evidence" value="ECO:0007669"/>
    <property type="project" value="TreeGrafter"/>
</dbReference>
<protein>
    <recommendedName>
        <fullName evidence="3">mRNA interferase</fullName>
        <ecNumber evidence="3">3.1.-.-</ecNumber>
    </recommendedName>
</protein>
<name>A0A415SE59_MEDGN</name>
<reference evidence="4 5" key="1">
    <citation type="submission" date="2018-08" db="EMBL/GenBank/DDBJ databases">
        <title>A genome reference for cultivated species of the human gut microbiota.</title>
        <authorList>
            <person name="Zou Y."/>
            <person name="Xue W."/>
            <person name="Luo G."/>
        </authorList>
    </citation>
    <scope>NUCLEOTIDE SEQUENCE [LARGE SCALE GENOMIC DNA]</scope>
    <source>
        <strain evidence="4 5">AF33-12</strain>
    </source>
</reference>
<keyword evidence="3" id="KW-0378">Hydrolase</keyword>